<evidence type="ECO:0000313" key="4">
    <source>
        <dbReference type="EMBL" id="SKC09827.1"/>
    </source>
</evidence>
<evidence type="ECO:0000256" key="1">
    <source>
        <dbReference type="SAM" id="SignalP"/>
    </source>
</evidence>
<reference evidence="3 5" key="1">
    <citation type="submission" date="2015-10" db="EMBL/GenBank/DDBJ databases">
        <title>Draft genome of Bosea thiooxidans.</title>
        <authorList>
            <person name="Wang X."/>
        </authorList>
    </citation>
    <scope>NUCLEOTIDE SEQUENCE [LARGE SCALE GENOMIC DNA]</scope>
    <source>
        <strain evidence="3 5">CGMCC 9174</strain>
    </source>
</reference>
<dbReference type="InterPro" id="IPR012347">
    <property type="entry name" value="Ferritin-like"/>
</dbReference>
<dbReference type="EMBL" id="FUYX01000014">
    <property type="protein sequence ID" value="SKC09827.1"/>
    <property type="molecule type" value="Genomic_DNA"/>
</dbReference>
<dbReference type="STRING" id="53254.SAMN05660750_04197"/>
<organism evidence="3 5">
    <name type="scientific">Bosea thiooxidans</name>
    <dbReference type="NCBI Taxonomy" id="53254"/>
    <lineage>
        <taxon>Bacteria</taxon>
        <taxon>Pseudomonadati</taxon>
        <taxon>Pseudomonadota</taxon>
        <taxon>Alphaproteobacteria</taxon>
        <taxon>Hyphomicrobiales</taxon>
        <taxon>Boseaceae</taxon>
        <taxon>Bosea</taxon>
    </lineage>
</organism>
<gene>
    <name evidence="3" type="ORF">ARD30_00470</name>
    <name evidence="4" type="ORF">SAMN05660750_04197</name>
</gene>
<feature type="domain" description="DUF4142" evidence="2">
    <location>
        <begin position="33"/>
        <end position="168"/>
    </location>
</feature>
<keyword evidence="5" id="KW-1185">Reference proteome</keyword>
<evidence type="ECO:0000313" key="6">
    <source>
        <dbReference type="Proteomes" id="UP000190130"/>
    </source>
</evidence>
<dbReference type="EMBL" id="LMAR01000001">
    <property type="protein sequence ID" value="KQK32289.1"/>
    <property type="molecule type" value="Genomic_DNA"/>
</dbReference>
<evidence type="ECO:0000313" key="3">
    <source>
        <dbReference type="EMBL" id="KQK32289.1"/>
    </source>
</evidence>
<dbReference type="PANTHER" id="PTHR38593">
    <property type="entry name" value="BLR2558 PROTEIN"/>
    <property type="match status" value="1"/>
</dbReference>
<name>A0A0Q3M900_9HYPH</name>
<sequence>MIGNPLRLRRTLTCAATAVLLVVAARAQAPMPAQDFVNQTAVANMFGVEAATLALSKSGSTAIKAFAHRIADDQASATSGLRRIVAKRSDVALPDRPDGRHLELLRDLAGRQGPDFDRAYVDSQRRTHQETATLMERYAKEGGDQELKSFAEQSLPLFRDLDRRARDLPAGP</sequence>
<evidence type="ECO:0000313" key="5">
    <source>
        <dbReference type="Proteomes" id="UP000051562"/>
    </source>
</evidence>
<proteinExistence type="predicted"/>
<dbReference type="InterPro" id="IPR025419">
    <property type="entry name" value="DUF4142"/>
</dbReference>
<dbReference type="Proteomes" id="UP000190130">
    <property type="component" value="Unassembled WGS sequence"/>
</dbReference>
<dbReference type="Gene3D" id="1.20.1260.10">
    <property type="match status" value="1"/>
</dbReference>
<dbReference type="PANTHER" id="PTHR38593:SF1">
    <property type="entry name" value="BLR2558 PROTEIN"/>
    <property type="match status" value="1"/>
</dbReference>
<dbReference type="Proteomes" id="UP000051562">
    <property type="component" value="Unassembled WGS sequence"/>
</dbReference>
<accession>A0A0Q3M900</accession>
<keyword evidence="1" id="KW-0732">Signal</keyword>
<dbReference type="AlphaFoldDB" id="A0A0Q3M900"/>
<dbReference type="Pfam" id="PF13628">
    <property type="entry name" value="DUF4142"/>
    <property type="match status" value="1"/>
</dbReference>
<protein>
    <submittedName>
        <fullName evidence="4">Putative membrane protein</fullName>
    </submittedName>
</protein>
<feature type="chain" id="PRO_5014520546" evidence="1">
    <location>
        <begin position="30"/>
        <end position="172"/>
    </location>
</feature>
<reference evidence="4 6" key="2">
    <citation type="submission" date="2017-02" db="EMBL/GenBank/DDBJ databases">
        <authorList>
            <person name="Peterson S.W."/>
        </authorList>
    </citation>
    <scope>NUCLEOTIDE SEQUENCE [LARGE SCALE GENOMIC DNA]</scope>
    <source>
        <strain evidence="4 6">DSM 9653</strain>
    </source>
</reference>
<evidence type="ECO:0000259" key="2">
    <source>
        <dbReference type="Pfam" id="PF13628"/>
    </source>
</evidence>
<feature type="signal peptide" evidence="1">
    <location>
        <begin position="1"/>
        <end position="29"/>
    </location>
</feature>